<evidence type="ECO:0000313" key="4">
    <source>
        <dbReference type="EMBL" id="KZS12696.1"/>
    </source>
</evidence>
<dbReference type="SMART" id="SM00034">
    <property type="entry name" value="CLECT"/>
    <property type="match status" value="1"/>
</dbReference>
<dbReference type="AlphaFoldDB" id="A0A0N7ZVK0"/>
<reference evidence="3" key="1">
    <citation type="submission" date="2015-10" db="EMBL/GenBank/DDBJ databases">
        <title>Daphnia magna gene sets from two clonal populations assembled and annotated with EvidentialGene.</title>
        <authorList>
            <person name="Gilbert D."/>
            <person name="Podicheti R."/>
            <person name="Orsini L."/>
            <person name="Colbourne J."/>
            <person name="Pfrender M."/>
        </authorList>
    </citation>
    <scope>NUCLEOTIDE SEQUENCE</scope>
</reference>
<dbReference type="Pfam" id="PF00059">
    <property type="entry name" value="Lectin_C"/>
    <property type="match status" value="1"/>
</dbReference>
<dbReference type="EMBL" id="LRGB01001361">
    <property type="protein sequence ID" value="KZS12696.1"/>
    <property type="molecule type" value="Genomic_DNA"/>
</dbReference>
<reference evidence="4 5" key="3">
    <citation type="submission" date="2016-03" db="EMBL/GenBank/DDBJ databases">
        <title>EvidentialGene: Evidence-directed Construction of Genes on Genomes.</title>
        <authorList>
            <person name="Gilbert D.G."/>
            <person name="Choi J.-H."/>
            <person name="Mockaitis K."/>
            <person name="Colbourne J."/>
            <person name="Pfrender M."/>
        </authorList>
    </citation>
    <scope>NUCLEOTIDE SEQUENCE [LARGE SCALE GENOMIC DNA]</scope>
    <source>
        <strain evidence="4 5">Xinb3</strain>
        <tissue evidence="4">Complete organism</tissue>
    </source>
</reference>
<dbReference type="InterPro" id="IPR016186">
    <property type="entry name" value="C-type_lectin-like/link_sf"/>
</dbReference>
<evidence type="ECO:0000256" key="1">
    <source>
        <dbReference type="SAM" id="Phobius"/>
    </source>
</evidence>
<keyword evidence="1" id="KW-0472">Membrane</keyword>
<dbReference type="PANTHER" id="PTHR22802:SF465">
    <property type="entry name" value="AT17652P-RELATED"/>
    <property type="match status" value="1"/>
</dbReference>
<evidence type="ECO:0000313" key="5">
    <source>
        <dbReference type="Proteomes" id="UP000076858"/>
    </source>
</evidence>
<dbReference type="PANTHER" id="PTHR22802">
    <property type="entry name" value="C-TYPE LECTIN SUPERFAMILY MEMBER"/>
    <property type="match status" value="1"/>
</dbReference>
<feature type="domain" description="C-type lectin" evidence="2">
    <location>
        <begin position="86"/>
        <end position="219"/>
    </location>
</feature>
<dbReference type="InterPro" id="IPR016187">
    <property type="entry name" value="CTDL_fold"/>
</dbReference>
<dbReference type="Gene3D" id="3.10.100.10">
    <property type="entry name" value="Mannose-Binding Protein A, subunit A"/>
    <property type="match status" value="1"/>
</dbReference>
<dbReference type="SUPFAM" id="SSF56436">
    <property type="entry name" value="C-type lectin-like"/>
    <property type="match status" value="1"/>
</dbReference>
<keyword evidence="1" id="KW-1133">Transmembrane helix</keyword>
<feature type="transmembrane region" description="Helical" evidence="1">
    <location>
        <begin position="9"/>
        <end position="29"/>
    </location>
</feature>
<protein>
    <recommendedName>
        <fullName evidence="2">C-type lectin domain-containing protein</fullName>
    </recommendedName>
</protein>
<dbReference type="EMBL" id="GDIP01208337">
    <property type="protein sequence ID" value="JAJ15065.1"/>
    <property type="molecule type" value="Transcribed_RNA"/>
</dbReference>
<dbReference type="STRING" id="35525.A0A0N7ZVK0"/>
<reference evidence="3" key="2">
    <citation type="submission" date="2015-10" db="EMBL/GenBank/DDBJ databases">
        <authorList>
            <person name="Gilbert D.G."/>
        </authorList>
    </citation>
    <scope>NUCLEOTIDE SEQUENCE</scope>
</reference>
<dbReference type="OrthoDB" id="2142683at2759"/>
<dbReference type="CDD" id="cd00037">
    <property type="entry name" value="CLECT"/>
    <property type="match status" value="1"/>
</dbReference>
<dbReference type="PROSITE" id="PS50041">
    <property type="entry name" value="C_TYPE_LECTIN_2"/>
    <property type="match status" value="1"/>
</dbReference>
<keyword evidence="5" id="KW-1185">Reference proteome</keyword>
<accession>A0A0N7ZVK0</accession>
<name>A0A0N7ZVK0_9CRUS</name>
<proteinExistence type="predicted"/>
<evidence type="ECO:0000313" key="3">
    <source>
        <dbReference type="EMBL" id="JAJ15065.1"/>
    </source>
</evidence>
<evidence type="ECO:0000259" key="2">
    <source>
        <dbReference type="PROSITE" id="PS50041"/>
    </source>
</evidence>
<sequence>MTTSIRQRFCYPSFAVSQVIFLMVCWAMLSTLGSTSEHLLQEMETLEEEIFALSEPDQLGKVIESFLINRTCPKHFWKENFPCWQINDKCYCVIKQLKTWVTALHFCRQFGMELLSLETEEEEKNLANFLKSQKFHIDGGTSFHWAFFMSGNRLYGKRTTWMWAGLGTPMTRKVAWSKGEPSRTLGNSHPVLQEECLDWSFRNLAPVTGTPTWNDMTCDHSLRNFICEFPITPPSL</sequence>
<dbReference type="Proteomes" id="UP000076858">
    <property type="component" value="Unassembled WGS sequence"/>
</dbReference>
<keyword evidence="1" id="KW-0812">Transmembrane</keyword>
<dbReference type="InterPro" id="IPR001304">
    <property type="entry name" value="C-type_lectin-like"/>
</dbReference>
<dbReference type="InterPro" id="IPR051004">
    <property type="entry name" value="DC-SIGN_domain-containing"/>
</dbReference>
<organism evidence="3">
    <name type="scientific">Daphnia magna</name>
    <dbReference type="NCBI Taxonomy" id="35525"/>
    <lineage>
        <taxon>Eukaryota</taxon>
        <taxon>Metazoa</taxon>
        <taxon>Ecdysozoa</taxon>
        <taxon>Arthropoda</taxon>
        <taxon>Crustacea</taxon>
        <taxon>Branchiopoda</taxon>
        <taxon>Diplostraca</taxon>
        <taxon>Cladocera</taxon>
        <taxon>Anomopoda</taxon>
        <taxon>Daphniidae</taxon>
        <taxon>Daphnia</taxon>
    </lineage>
</organism>
<gene>
    <name evidence="4" type="ORF">APZ42_022886</name>
</gene>